<keyword evidence="3" id="KW-0547">Nucleotide-binding</keyword>
<dbReference type="Pfam" id="PF00294">
    <property type="entry name" value="PfkB"/>
    <property type="match status" value="1"/>
</dbReference>
<evidence type="ECO:0000313" key="9">
    <source>
        <dbReference type="Proteomes" id="UP000244911"/>
    </source>
</evidence>
<comment type="similarity">
    <text evidence="1 6">Belongs to the carbohydrate kinase PfkB family.</text>
</comment>
<evidence type="ECO:0000256" key="3">
    <source>
        <dbReference type="ARBA" id="ARBA00022741"/>
    </source>
</evidence>
<protein>
    <recommendedName>
        <fullName evidence="6">Phosphofructokinase</fullName>
    </recommendedName>
</protein>
<proteinExistence type="inferred from homology"/>
<evidence type="ECO:0000256" key="1">
    <source>
        <dbReference type="ARBA" id="ARBA00010688"/>
    </source>
</evidence>
<accession>A0A2R8AL96</accession>
<evidence type="ECO:0000259" key="7">
    <source>
        <dbReference type="Pfam" id="PF00294"/>
    </source>
</evidence>
<evidence type="ECO:0000256" key="5">
    <source>
        <dbReference type="ARBA" id="ARBA00022840"/>
    </source>
</evidence>
<dbReference type="InterPro" id="IPR017583">
    <property type="entry name" value="Tagatose/fructose_Pkinase"/>
</dbReference>
<keyword evidence="9" id="KW-1185">Reference proteome</keyword>
<dbReference type="PANTHER" id="PTHR46566">
    <property type="entry name" value="1-PHOSPHOFRUCTOKINASE-RELATED"/>
    <property type="match status" value="1"/>
</dbReference>
<sequence length="274" mass="29179">MNVARAVIKLGGNAKAFVVVGGAMGDRLLDLLSDENMPVLKYRVAGETGYSLAVTDEKTEQQFRFTLPGDPLNAGEGRMLLDQISRVVPANGLVVLSGGLAAGLADDFPQEVQEVVQQRNARLIVDTSKAPLQRLIDAPRAPMDFLRLDRSEIETAFAKPLRSIADNLYFTQELVRRGVAKTVVTGHGDKGSIMVSGDKKFFCHAPKVEVRSKIGAGDALVGAYTLSLSRGAPPEEALKWGVAAAAATVGTDGTALCNLAETEALFPQCQLESL</sequence>
<dbReference type="SUPFAM" id="SSF53613">
    <property type="entry name" value="Ribokinase-like"/>
    <property type="match status" value="1"/>
</dbReference>
<dbReference type="Proteomes" id="UP000244911">
    <property type="component" value="Unassembled WGS sequence"/>
</dbReference>
<keyword evidence="2 6" id="KW-0808">Transferase</keyword>
<dbReference type="AlphaFoldDB" id="A0A2R8AL96"/>
<organism evidence="8 9">
    <name type="scientific">Aliiroseovarius pelagivivens</name>
    <dbReference type="NCBI Taxonomy" id="1639690"/>
    <lineage>
        <taxon>Bacteria</taxon>
        <taxon>Pseudomonadati</taxon>
        <taxon>Pseudomonadota</taxon>
        <taxon>Alphaproteobacteria</taxon>
        <taxon>Rhodobacterales</taxon>
        <taxon>Paracoccaceae</taxon>
        <taxon>Aliiroseovarius</taxon>
    </lineage>
</organism>
<feature type="domain" description="Carbohydrate kinase PfkB" evidence="7">
    <location>
        <begin position="2"/>
        <end position="258"/>
    </location>
</feature>
<dbReference type="PANTHER" id="PTHR46566:SF2">
    <property type="entry name" value="ATP-DEPENDENT 6-PHOSPHOFRUCTOKINASE ISOZYME 2"/>
    <property type="match status" value="1"/>
</dbReference>
<evidence type="ECO:0000256" key="4">
    <source>
        <dbReference type="ARBA" id="ARBA00022777"/>
    </source>
</evidence>
<dbReference type="Gene3D" id="3.40.1190.20">
    <property type="match status" value="1"/>
</dbReference>
<dbReference type="GO" id="GO:0003872">
    <property type="term" value="F:6-phosphofructokinase activity"/>
    <property type="evidence" value="ECO:0007669"/>
    <property type="project" value="TreeGrafter"/>
</dbReference>
<dbReference type="InterPro" id="IPR011611">
    <property type="entry name" value="PfkB_dom"/>
</dbReference>
<dbReference type="PIRSF" id="PIRSF000535">
    <property type="entry name" value="1PFK/6PFK/LacC"/>
    <property type="match status" value="1"/>
</dbReference>
<gene>
    <name evidence="8" type="primary">pfkB</name>
    <name evidence="8" type="ORF">ALP8811_01805</name>
</gene>
<name>A0A2R8AL96_9RHOB</name>
<dbReference type="GO" id="GO:0005524">
    <property type="term" value="F:ATP binding"/>
    <property type="evidence" value="ECO:0007669"/>
    <property type="project" value="UniProtKB-KW"/>
</dbReference>
<evidence type="ECO:0000256" key="2">
    <source>
        <dbReference type="ARBA" id="ARBA00022679"/>
    </source>
</evidence>
<keyword evidence="5" id="KW-0067">ATP-binding</keyword>
<dbReference type="InterPro" id="IPR029056">
    <property type="entry name" value="Ribokinase-like"/>
</dbReference>
<evidence type="ECO:0000256" key="6">
    <source>
        <dbReference type="PIRNR" id="PIRNR000535"/>
    </source>
</evidence>
<dbReference type="EMBL" id="OMOI01000001">
    <property type="protein sequence ID" value="SPF76791.1"/>
    <property type="molecule type" value="Genomic_DNA"/>
</dbReference>
<evidence type="ECO:0000313" key="8">
    <source>
        <dbReference type="EMBL" id="SPF76791.1"/>
    </source>
</evidence>
<reference evidence="9" key="1">
    <citation type="submission" date="2018-03" db="EMBL/GenBank/DDBJ databases">
        <authorList>
            <person name="Rodrigo-Torres L."/>
            <person name="Arahal R. D."/>
            <person name="Lucena T."/>
        </authorList>
    </citation>
    <scope>NUCLEOTIDE SEQUENCE [LARGE SCALE GENOMIC DNA]</scope>
    <source>
        <strain evidence="9">CECT 8811</strain>
    </source>
</reference>
<keyword evidence="4 8" id="KW-0418">Kinase</keyword>
<dbReference type="GO" id="GO:0005829">
    <property type="term" value="C:cytosol"/>
    <property type="evidence" value="ECO:0007669"/>
    <property type="project" value="TreeGrafter"/>
</dbReference>